<comment type="caution">
    <text evidence="1">The sequence shown here is derived from an EMBL/GenBank/DDBJ whole genome shotgun (WGS) entry which is preliminary data.</text>
</comment>
<evidence type="ECO:0000313" key="2">
    <source>
        <dbReference type="Proteomes" id="UP000031535"/>
    </source>
</evidence>
<reference evidence="1 2" key="1">
    <citation type="submission" date="2015-01" db="EMBL/GenBank/DDBJ databases">
        <title>Complete genome of Pseudomonas batumici UCM B-321 producer of the batumin antibiotic with strong antistaphilococcal and potential anticancer activity.</title>
        <authorList>
            <person name="Klochko V.V."/>
            <person name="Zelena L.B."/>
            <person name="Elena K.A."/>
            <person name="Reva O.N."/>
        </authorList>
    </citation>
    <scope>NUCLEOTIDE SEQUENCE [LARGE SCALE GENOMIC DNA]</scope>
    <source>
        <strain evidence="1 2">UCM B-321</strain>
    </source>
</reference>
<sequence>MILENLPADGVRFNIPLSSLSAVQFYLISEVAVRSLHPVSTEPCKAIR</sequence>
<keyword evidence="2" id="KW-1185">Reference proteome</keyword>
<name>A0A0C2I031_9PSED</name>
<proteinExistence type="predicted"/>
<organism evidence="1 2">
    <name type="scientific">Pseudomonas batumici</name>
    <dbReference type="NCBI Taxonomy" id="226910"/>
    <lineage>
        <taxon>Bacteria</taxon>
        <taxon>Pseudomonadati</taxon>
        <taxon>Pseudomonadota</taxon>
        <taxon>Gammaproteobacteria</taxon>
        <taxon>Pseudomonadales</taxon>
        <taxon>Pseudomonadaceae</taxon>
        <taxon>Pseudomonas</taxon>
    </lineage>
</organism>
<dbReference type="EMBL" id="JXDG01000046">
    <property type="protein sequence ID" value="KIH82661.1"/>
    <property type="molecule type" value="Genomic_DNA"/>
</dbReference>
<protein>
    <submittedName>
        <fullName evidence="1">Uncharacterized protein</fullName>
    </submittedName>
</protein>
<dbReference type="AlphaFoldDB" id="A0A0C2I031"/>
<dbReference type="STRING" id="226910.UCMB321_3587"/>
<gene>
    <name evidence="1" type="ORF">UCMB321_3587</name>
</gene>
<evidence type="ECO:0000313" key="1">
    <source>
        <dbReference type="EMBL" id="KIH82661.1"/>
    </source>
</evidence>
<accession>A0A0C2I031</accession>
<dbReference type="Proteomes" id="UP000031535">
    <property type="component" value="Unassembled WGS sequence"/>
</dbReference>